<organism evidence="2 3">
    <name type="scientific">Actinokineospora spheciospongiae</name>
    <dbReference type="NCBI Taxonomy" id="909613"/>
    <lineage>
        <taxon>Bacteria</taxon>
        <taxon>Bacillati</taxon>
        <taxon>Actinomycetota</taxon>
        <taxon>Actinomycetes</taxon>
        <taxon>Pseudonocardiales</taxon>
        <taxon>Pseudonocardiaceae</taxon>
        <taxon>Actinokineospora</taxon>
    </lineage>
</organism>
<reference evidence="2 3" key="1">
    <citation type="journal article" date="2014" name="Genome Announc.">
        <title>Draft Genome Sequence of the Antitrypanosomally Active Sponge-Associated Bacterium Actinokineospora sp. Strain EG49.</title>
        <authorList>
            <person name="Harjes J."/>
            <person name="Ryu T."/>
            <person name="Abdelmohsen U.R."/>
            <person name="Moitinho-Silva L."/>
            <person name="Horn H."/>
            <person name="Ravasi T."/>
            <person name="Hentschel U."/>
        </authorList>
    </citation>
    <scope>NUCLEOTIDE SEQUENCE [LARGE SCALE GENOMIC DNA]</scope>
    <source>
        <strain evidence="2 3">EG49</strain>
    </source>
</reference>
<dbReference type="AlphaFoldDB" id="W7IEM9"/>
<name>W7IEM9_9PSEU</name>
<evidence type="ECO:0000313" key="3">
    <source>
        <dbReference type="Proteomes" id="UP000019277"/>
    </source>
</evidence>
<comment type="caution">
    <text evidence="2">The sequence shown here is derived from an EMBL/GenBank/DDBJ whole genome shotgun (WGS) entry which is preliminary data.</text>
</comment>
<proteinExistence type="predicted"/>
<protein>
    <submittedName>
        <fullName evidence="2">Uncharacterized protein</fullName>
    </submittedName>
</protein>
<dbReference type="STRING" id="909613.UO65_5732"/>
<dbReference type="Proteomes" id="UP000019277">
    <property type="component" value="Unassembled WGS sequence"/>
</dbReference>
<gene>
    <name evidence="2" type="ORF">UO65_5732</name>
</gene>
<dbReference type="EMBL" id="AYXG01000223">
    <property type="protein sequence ID" value="EWC58998.1"/>
    <property type="molecule type" value="Genomic_DNA"/>
</dbReference>
<accession>W7IEM9</accession>
<evidence type="ECO:0000313" key="2">
    <source>
        <dbReference type="EMBL" id="EWC58998.1"/>
    </source>
</evidence>
<feature type="region of interest" description="Disordered" evidence="1">
    <location>
        <begin position="1"/>
        <end position="21"/>
    </location>
</feature>
<sequence length="77" mass="8166">MVQTAFPSGRLTEPGRPEGFQNPLQIVNDLGNMISPMMLMNIQNTVRAVHGGVLDIIGSNGAFKAHPLPAGYDHPGA</sequence>
<evidence type="ECO:0000256" key="1">
    <source>
        <dbReference type="SAM" id="MobiDB-lite"/>
    </source>
</evidence>
<keyword evidence="3" id="KW-1185">Reference proteome</keyword>